<dbReference type="PROSITE" id="PS50853">
    <property type="entry name" value="FN3"/>
    <property type="match status" value="3"/>
</dbReference>
<dbReference type="Pfam" id="PF00041">
    <property type="entry name" value="fn3"/>
    <property type="match status" value="1"/>
</dbReference>
<gene>
    <name evidence="4" type="primary">cslB_1</name>
    <name evidence="4" type="ORF">SK3146_02996</name>
</gene>
<dbReference type="GO" id="GO:0033999">
    <property type="term" value="F:chondroitin B lyase activity"/>
    <property type="evidence" value="ECO:0007669"/>
    <property type="project" value="UniProtKB-EC"/>
</dbReference>
<reference evidence="4" key="1">
    <citation type="submission" date="2018-02" db="EMBL/GenBank/DDBJ databases">
        <authorList>
            <person name="Kim S.-K."/>
            <person name="Jung H.-I."/>
            <person name="Lee S.-W."/>
        </authorList>
    </citation>
    <scope>NUCLEOTIDE SEQUENCE</scope>
    <source>
        <strain evidence="4">SK3146</strain>
    </source>
</reference>
<dbReference type="SUPFAM" id="SSF49265">
    <property type="entry name" value="Fibronectin type III"/>
    <property type="match status" value="3"/>
</dbReference>
<dbReference type="InterPro" id="IPR059226">
    <property type="entry name" value="Choice_anch_Q_dom"/>
</dbReference>
<feature type="signal peptide" evidence="2">
    <location>
        <begin position="1"/>
        <end position="29"/>
    </location>
</feature>
<dbReference type="SMART" id="SM00710">
    <property type="entry name" value="PbH1"/>
    <property type="match status" value="6"/>
</dbReference>
<dbReference type="PANTHER" id="PTHR13817">
    <property type="entry name" value="TITIN"/>
    <property type="match status" value="1"/>
</dbReference>
<reference evidence="4" key="2">
    <citation type="journal article" date="2021" name="J Anim Sci Technol">
        <title>Complete genome sequence of Paenibacillus konkukensis sp. nov. SK3146 as a potential probiotic strain.</title>
        <authorList>
            <person name="Jung H.I."/>
            <person name="Park S."/>
            <person name="Niu K.M."/>
            <person name="Lee S.W."/>
            <person name="Kothari D."/>
            <person name="Yi K.J."/>
            <person name="Kim S.K."/>
        </authorList>
    </citation>
    <scope>NUCLEOTIDE SEQUENCE</scope>
    <source>
        <strain evidence="4">SK3146</strain>
    </source>
</reference>
<dbReference type="InterPro" id="IPR006626">
    <property type="entry name" value="PbH1"/>
</dbReference>
<dbReference type="Pfam" id="PF14592">
    <property type="entry name" value="Chondroitinas_B"/>
    <property type="match status" value="1"/>
</dbReference>
<evidence type="ECO:0000256" key="2">
    <source>
        <dbReference type="SAM" id="SignalP"/>
    </source>
</evidence>
<keyword evidence="1" id="KW-0677">Repeat</keyword>
<feature type="chain" id="PRO_5046053915" evidence="2">
    <location>
        <begin position="30"/>
        <end position="1210"/>
    </location>
</feature>
<dbReference type="PANTHER" id="PTHR13817:SF73">
    <property type="entry name" value="FIBRONECTIN TYPE-III DOMAIN-CONTAINING PROTEIN"/>
    <property type="match status" value="1"/>
</dbReference>
<dbReference type="CDD" id="cd00063">
    <property type="entry name" value="FN3"/>
    <property type="match status" value="3"/>
</dbReference>
<dbReference type="SMART" id="SM00060">
    <property type="entry name" value="FN3"/>
    <property type="match status" value="5"/>
</dbReference>
<dbReference type="InterPro" id="IPR039513">
    <property type="entry name" value="PL-6"/>
</dbReference>
<feature type="domain" description="Fibronectin type-III" evidence="3">
    <location>
        <begin position="508"/>
        <end position="595"/>
    </location>
</feature>
<evidence type="ECO:0000313" key="5">
    <source>
        <dbReference type="Proteomes" id="UP001057134"/>
    </source>
</evidence>
<accession>A0ABY4RQX0</accession>
<dbReference type="InterPro" id="IPR011050">
    <property type="entry name" value="Pectin_lyase_fold/virulence"/>
</dbReference>
<dbReference type="InterPro" id="IPR036116">
    <property type="entry name" value="FN3_sf"/>
</dbReference>
<organism evidence="4 5">
    <name type="scientific">Paenibacillus konkukensis</name>
    <dbReference type="NCBI Taxonomy" id="2020716"/>
    <lineage>
        <taxon>Bacteria</taxon>
        <taxon>Bacillati</taxon>
        <taxon>Bacillota</taxon>
        <taxon>Bacilli</taxon>
        <taxon>Bacillales</taxon>
        <taxon>Paenibacillaceae</taxon>
        <taxon>Paenibacillus</taxon>
    </lineage>
</organism>
<evidence type="ECO:0000313" key="4">
    <source>
        <dbReference type="EMBL" id="UQZ83789.1"/>
    </source>
</evidence>
<dbReference type="InterPro" id="IPR003961">
    <property type="entry name" value="FN3_dom"/>
</dbReference>
<evidence type="ECO:0000259" key="3">
    <source>
        <dbReference type="PROSITE" id="PS50853"/>
    </source>
</evidence>
<protein>
    <submittedName>
        <fullName evidence="4">Chondroitinase-B</fullName>
        <ecNumber evidence="4">4.2.2.19</ecNumber>
    </submittedName>
</protein>
<feature type="domain" description="Fibronectin type-III" evidence="3">
    <location>
        <begin position="596"/>
        <end position="691"/>
    </location>
</feature>
<dbReference type="Gene3D" id="2.60.40.10">
    <property type="entry name" value="Immunoglobulins"/>
    <property type="match status" value="5"/>
</dbReference>
<dbReference type="InterPro" id="IPR013783">
    <property type="entry name" value="Ig-like_fold"/>
</dbReference>
<feature type="domain" description="Fibronectin type-III" evidence="3">
    <location>
        <begin position="413"/>
        <end position="507"/>
    </location>
</feature>
<keyword evidence="5" id="KW-1185">Reference proteome</keyword>
<dbReference type="InterPro" id="IPR050964">
    <property type="entry name" value="Striated_Muscle_Regulatory"/>
</dbReference>
<dbReference type="CDD" id="cd14251">
    <property type="entry name" value="PL-6"/>
    <property type="match status" value="1"/>
</dbReference>
<dbReference type="SUPFAM" id="SSF51126">
    <property type="entry name" value="Pectin lyase-like"/>
    <property type="match status" value="1"/>
</dbReference>
<dbReference type="EC" id="4.2.2.19" evidence="4"/>
<proteinExistence type="predicted"/>
<dbReference type="Gene3D" id="2.160.20.10">
    <property type="entry name" value="Single-stranded right-handed beta-helix, Pectin lyase-like"/>
    <property type="match status" value="1"/>
</dbReference>
<evidence type="ECO:0000256" key="1">
    <source>
        <dbReference type="ARBA" id="ARBA00022737"/>
    </source>
</evidence>
<sequence length="1210" mass="125211">MRSKRPNSYVSMLLIAALTVCSFPHYVSASNQPVTLSTGFEPPDFEVNNTITSSNTIGGWTGNAATPWTVVADGTNGNAIQSDPGANSLYVANKTKSFLADSAFSGQVKDLAADGGAHPGLIRYKDSKNFYALGLSGGSLEWRGKVNNASVSMPGSVSLGGACAGGSSATYCTLNLVVSGAAMYGSAKGGPALIAKVSDDMAMSAVPYIGFVTQKGVASFDNPYATDTPLGAPGELTGTSAGTAVDLSWSEVTGADSYVIRRSTTVSGPYLYAGTSGAAAFTDIGVTNPQTYYYMVSPVSITPQGSSAEGIPAFVSVGATGLTGASGDNKIDLSWSGFASAASYTIWRSLSSDSGYTQLGTVAGGTTAYSDATAVNGTTYYYRVQAVTADTGATPSLTINNAAPLTATAGVTAPNAPTGLTAAVAGSEIALSWSPVSGAKSYSIWRSTTSGSGYVRIGTTADGSTTSYSDTGIANGTYYYVVQAVNTGGSSANSAEASATLNATPLAAPTGVTATATGDATIALSWQPVSGATGYVVLRSMRSGGGFTPIGTIEDGGANGYVDSGVENGTWYYTVQAVNPAGTGSSSAEASATLTAPDAPTGVTANADAGTQVALQWNAVSGATGYKVLRSTKNGSEYTTVGTTDSSATSFADKHIASGTTYYYVVQATNDGGSSANSQQASATPVYTISSGTIVNVSTAEQLDAALAAAQAGTTIVLADGIYTKTGPFELKGKVGTLTSPITIKAAHTGRAIISGAAYMKVSTSSAYVNVQGLRFTNTDNVSLLLDSSNSIRVTECSFEQIENPNNASANIPYMQIRGANSDYIQVDHNVFANKTQQGQGMSIDGNGSSVMSQYLTIEYNLFRNFGPRIDNGMESIRLGLSGVSMLSGYAVVQYNEFDNCDGDPESISVKTSNNTIRYNTFRNSQSQLTLRHGNGTEVYGNYFIGDGVKQGVGGIRVYGADHKIYNNYFQGLAVEGILIDNGDVDHGPAISTYKAYSGDFSKHWPVYRAQIVNNTIVNSAYGITVGHPSYSVNPKYFKEPVDTIVANNLVQNTTNEAFPETIASNTVYRDNIGFTAQPGSNPARTSAEIRNVDPQLALQADGLYRLQAGSAAIDAATHAYPYVRDDMDGQPRSAAPDIGADEYSTAAVQRQPVSYAGYPISLDAAAITLQIEAEKYSFKQGDLAAVACPACSGGCLYRRAARQGRRLRA</sequence>
<dbReference type="NCBIfam" id="NF041518">
    <property type="entry name" value="choice_anch_Q"/>
    <property type="match status" value="1"/>
</dbReference>
<keyword evidence="2" id="KW-0732">Signal</keyword>
<dbReference type="RefSeq" id="WP_249865773.1">
    <property type="nucleotide sequence ID" value="NZ_CP027059.1"/>
</dbReference>
<name>A0ABY4RQX0_9BACL</name>
<dbReference type="EMBL" id="CP027059">
    <property type="protein sequence ID" value="UQZ83789.1"/>
    <property type="molecule type" value="Genomic_DNA"/>
</dbReference>
<dbReference type="Proteomes" id="UP001057134">
    <property type="component" value="Chromosome"/>
</dbReference>
<dbReference type="InterPro" id="IPR012334">
    <property type="entry name" value="Pectin_lyas_fold"/>
</dbReference>
<keyword evidence="4" id="KW-0456">Lyase</keyword>